<dbReference type="Gene3D" id="3.10.450.50">
    <property type="match status" value="1"/>
</dbReference>
<reference evidence="3 4" key="1">
    <citation type="submission" date="2019-08" db="EMBL/GenBank/DDBJ databases">
        <title>Pedobacter sp. nov., isolated from Han river, South Korea.</title>
        <authorList>
            <person name="Lee D.-H."/>
            <person name="Kim Y.-S."/>
            <person name="Hwang E.-M."/>
            <person name="Le Tran T.C."/>
            <person name="Cha C.-J."/>
        </authorList>
    </citation>
    <scope>NUCLEOTIDE SEQUENCE [LARGE SCALE GENOMIC DNA]</scope>
    <source>
        <strain evidence="3 4">CJ43</strain>
    </source>
</reference>
<dbReference type="InterPro" id="IPR032710">
    <property type="entry name" value="NTF2-like_dom_sf"/>
</dbReference>
<sequence>MRKLPLLILFFMTTVAGALAQTKAEKEVSIAVEKLCEAMVSGNRADLENIASSDLSYGHSGGKIEDKAAFVEAIAGGKSDFVKIDLADQTIQVAGKTAIVRHKLSADTNDGGKPGHVNLHILLVFVKNSGNWELLARQAVKIL</sequence>
<proteinExistence type="predicted"/>
<accession>A0A5C0VNY7</accession>
<dbReference type="KEGG" id="pej:FYC62_16135"/>
<name>A0A5C0VNY7_9SPHI</name>
<dbReference type="EMBL" id="CP043329">
    <property type="protein sequence ID" value="QEK53030.1"/>
    <property type="molecule type" value="Genomic_DNA"/>
</dbReference>
<dbReference type="SUPFAM" id="SSF54427">
    <property type="entry name" value="NTF2-like"/>
    <property type="match status" value="1"/>
</dbReference>
<dbReference type="InterPro" id="IPR027843">
    <property type="entry name" value="DUF4440"/>
</dbReference>
<gene>
    <name evidence="3" type="ORF">FYC62_16135</name>
</gene>
<protein>
    <submittedName>
        <fullName evidence="3">Nuclear transport factor 2 family protein</fullName>
    </submittedName>
</protein>
<feature type="signal peptide" evidence="1">
    <location>
        <begin position="1"/>
        <end position="20"/>
    </location>
</feature>
<keyword evidence="1" id="KW-0732">Signal</keyword>
<evidence type="ECO:0000259" key="2">
    <source>
        <dbReference type="Pfam" id="PF14534"/>
    </source>
</evidence>
<evidence type="ECO:0000313" key="3">
    <source>
        <dbReference type="EMBL" id="QEK53030.1"/>
    </source>
</evidence>
<keyword evidence="4" id="KW-1185">Reference proteome</keyword>
<dbReference type="AlphaFoldDB" id="A0A5C0VNY7"/>
<organism evidence="3 4">
    <name type="scientific">Pedobacter aquae</name>
    <dbReference type="NCBI Taxonomy" id="2605747"/>
    <lineage>
        <taxon>Bacteria</taxon>
        <taxon>Pseudomonadati</taxon>
        <taxon>Bacteroidota</taxon>
        <taxon>Sphingobacteriia</taxon>
        <taxon>Sphingobacteriales</taxon>
        <taxon>Sphingobacteriaceae</taxon>
        <taxon>Pedobacter</taxon>
    </lineage>
</organism>
<feature type="chain" id="PRO_5022839146" evidence="1">
    <location>
        <begin position="21"/>
        <end position="143"/>
    </location>
</feature>
<dbReference type="Pfam" id="PF14534">
    <property type="entry name" value="DUF4440"/>
    <property type="match status" value="1"/>
</dbReference>
<dbReference type="Proteomes" id="UP000323653">
    <property type="component" value="Chromosome"/>
</dbReference>
<evidence type="ECO:0000313" key="4">
    <source>
        <dbReference type="Proteomes" id="UP000323653"/>
    </source>
</evidence>
<feature type="domain" description="DUF4440" evidence="2">
    <location>
        <begin position="32"/>
        <end position="133"/>
    </location>
</feature>
<evidence type="ECO:0000256" key="1">
    <source>
        <dbReference type="SAM" id="SignalP"/>
    </source>
</evidence>